<accession>A0A136KGX2</accession>
<proteinExistence type="predicted"/>
<feature type="region of interest" description="Disordered" evidence="1">
    <location>
        <begin position="46"/>
        <end position="69"/>
    </location>
</feature>
<keyword evidence="2" id="KW-0472">Membrane</keyword>
<keyword evidence="2" id="KW-0812">Transmembrane</keyword>
<keyword evidence="2" id="KW-1133">Transmembrane helix</keyword>
<name>A0A136KGX2_9BACT</name>
<evidence type="ECO:0000256" key="2">
    <source>
        <dbReference type="SAM" id="Phobius"/>
    </source>
</evidence>
<reference evidence="3 4" key="1">
    <citation type="submission" date="2015-02" db="EMBL/GenBank/DDBJ databases">
        <title>Improved understanding of the partial-nitritation anammox process through 23 genomes representing the majority of the microbial community.</title>
        <authorList>
            <person name="Speth D.R."/>
            <person name="In T Zandt M."/>
            <person name="Guerrero Cruz S."/>
            <person name="Jetten M.S."/>
            <person name="Dutilh B.E."/>
        </authorList>
    </citation>
    <scope>NUCLEOTIDE SEQUENCE [LARGE SCALE GENOMIC DNA]</scope>
    <source>
        <strain evidence="3">OLB21</strain>
    </source>
</reference>
<sequence>MQDSSSPSIRNIRAAESSGGVSKVLPMVLLVAVIALASVYLISQSGNQDSQTDNDPADNSDTNTETEVTPTVTVTSIATPTATVTPTSSETDVTVEVPANWKEIEIEGIGYKFYRPSTWFFRRNASTLGIAPEPIPTESETAGLVTITQRSGSLSSVVSSTKSSLDSATEESLDAGPNSWIIVEGSEDSVIFGTRKAKIGVIENSGKVYVLEYRTAPEAFNSNVNVFNTLLGIITFE</sequence>
<dbReference type="EMBL" id="JYPD01000022">
    <property type="protein sequence ID" value="KXK08681.1"/>
    <property type="molecule type" value="Genomic_DNA"/>
</dbReference>
<evidence type="ECO:0000313" key="4">
    <source>
        <dbReference type="Proteomes" id="UP000070449"/>
    </source>
</evidence>
<dbReference type="AlphaFoldDB" id="A0A136KGX2"/>
<feature type="transmembrane region" description="Helical" evidence="2">
    <location>
        <begin position="21"/>
        <end position="42"/>
    </location>
</feature>
<comment type="caution">
    <text evidence="3">The sequence shown here is derived from an EMBL/GenBank/DDBJ whole genome shotgun (WGS) entry which is preliminary data.</text>
</comment>
<evidence type="ECO:0000256" key="1">
    <source>
        <dbReference type="SAM" id="MobiDB-lite"/>
    </source>
</evidence>
<evidence type="ECO:0000313" key="3">
    <source>
        <dbReference type="EMBL" id="KXK08681.1"/>
    </source>
</evidence>
<protein>
    <submittedName>
        <fullName evidence="3">Uncharacterized protein</fullName>
    </submittedName>
</protein>
<organism evidence="3 4">
    <name type="scientific">candidate division WS6 bacterium OLB21</name>
    <dbReference type="NCBI Taxonomy" id="1617427"/>
    <lineage>
        <taxon>Bacteria</taxon>
        <taxon>Candidatus Dojkabacteria</taxon>
    </lineage>
</organism>
<gene>
    <name evidence="3" type="ORF">UZ20_WS6002000685</name>
</gene>
<dbReference type="Proteomes" id="UP000070449">
    <property type="component" value="Unassembled WGS sequence"/>
</dbReference>
<feature type="compositionally biased region" description="Polar residues" evidence="1">
    <location>
        <begin position="46"/>
        <end position="61"/>
    </location>
</feature>
<dbReference type="STRING" id="1617427.UZ20_WS6002000685"/>